<sequence>MPRSVTTATTLTVAATLAAPAVLAAVAAVAPAGPSERSTQPVAAAGERARPAEATEALVFGHRGASGYRPEHTLEAYRLAVAMGADYIEPDLVPTKDGVLVARHENEISGTTDVADHPEFAERRTTKTVDGVQYTGWFTEDFTLAELRTLRAVERIPATRQENTLYDGRYLVPTFDEVLALAKAESRRTGRTIGVAPETKHPSYFDSIGLSMEEPLVRSLRRAGLDRPGAPVVVQSFETANLRELDERTRVPLVQLVAGSGRPWDVVEAGGTTTYADLLTDEGLTEVATYAEWIGPDKNRLVPRAADGTLGAPTDVVARAHAAGLQVVPYTFRNENQFLPADLRVGTAPDDYGLAFEEYEVFFDLGVDGVFSDNPDTAVAARDEG</sequence>
<dbReference type="PANTHER" id="PTHR43620:SF7">
    <property type="entry name" value="GLYCEROPHOSPHODIESTER PHOSPHODIESTERASE GDPD5-RELATED"/>
    <property type="match status" value="1"/>
</dbReference>
<evidence type="ECO:0000256" key="6">
    <source>
        <dbReference type="ARBA" id="ARBA00047512"/>
    </source>
</evidence>
<evidence type="ECO:0000256" key="4">
    <source>
        <dbReference type="ARBA" id="ARBA00022798"/>
    </source>
</evidence>
<feature type="domain" description="GP-PDE" evidence="8">
    <location>
        <begin position="57"/>
        <end position="382"/>
    </location>
</feature>
<accession>A0ABW0GNN5</accession>
<evidence type="ECO:0000259" key="8">
    <source>
        <dbReference type="PROSITE" id="PS51704"/>
    </source>
</evidence>
<name>A0ABW0GNN5_9MICO</name>
<gene>
    <name evidence="9" type="ORF">ACFPJ6_12420</name>
</gene>
<dbReference type="Pfam" id="PF03009">
    <property type="entry name" value="GDPD"/>
    <property type="match status" value="1"/>
</dbReference>
<dbReference type="InterPro" id="IPR030395">
    <property type="entry name" value="GP_PDE_dom"/>
</dbReference>
<evidence type="ECO:0000313" key="9">
    <source>
        <dbReference type="EMBL" id="MFC5381595.1"/>
    </source>
</evidence>
<comment type="similarity">
    <text evidence="1">Belongs to the glycerophosphoryl diester phosphodiesterase family.</text>
</comment>
<feature type="signal peptide" evidence="7">
    <location>
        <begin position="1"/>
        <end position="24"/>
    </location>
</feature>
<evidence type="ECO:0000256" key="1">
    <source>
        <dbReference type="ARBA" id="ARBA00007277"/>
    </source>
</evidence>
<proteinExistence type="inferred from homology"/>
<keyword evidence="5" id="KW-0378">Hydrolase</keyword>
<comment type="catalytic activity">
    <reaction evidence="6">
        <text>a sn-glycero-3-phosphodiester + H2O = an alcohol + sn-glycerol 3-phosphate + H(+)</text>
        <dbReference type="Rhea" id="RHEA:12969"/>
        <dbReference type="ChEBI" id="CHEBI:15377"/>
        <dbReference type="ChEBI" id="CHEBI:15378"/>
        <dbReference type="ChEBI" id="CHEBI:30879"/>
        <dbReference type="ChEBI" id="CHEBI:57597"/>
        <dbReference type="ChEBI" id="CHEBI:83408"/>
        <dbReference type="EC" id="3.1.4.46"/>
    </reaction>
</comment>
<evidence type="ECO:0000256" key="5">
    <source>
        <dbReference type="ARBA" id="ARBA00022801"/>
    </source>
</evidence>
<protein>
    <recommendedName>
        <fullName evidence="2">glycerophosphodiester phosphodiesterase</fullName>
        <ecNumber evidence="2">3.1.4.46</ecNumber>
    </recommendedName>
</protein>
<feature type="chain" id="PRO_5045102745" description="glycerophosphodiester phosphodiesterase" evidence="7">
    <location>
        <begin position="25"/>
        <end position="385"/>
    </location>
</feature>
<dbReference type="Gene3D" id="3.20.20.190">
    <property type="entry name" value="Phosphatidylinositol (PI) phosphodiesterase"/>
    <property type="match status" value="1"/>
</dbReference>
<dbReference type="InterPro" id="IPR017946">
    <property type="entry name" value="PLC-like_Pdiesterase_TIM-brl"/>
</dbReference>
<dbReference type="EC" id="3.1.4.46" evidence="2"/>
<keyword evidence="4" id="KW-0319">Glycerol metabolism</keyword>
<dbReference type="CDD" id="cd08602">
    <property type="entry name" value="GDPD_ScGlpQ1_like"/>
    <property type="match status" value="1"/>
</dbReference>
<dbReference type="PANTHER" id="PTHR43620">
    <property type="entry name" value="GLYCEROPHOSPHORYL DIESTER PHOSPHODIESTERASE"/>
    <property type="match status" value="1"/>
</dbReference>
<evidence type="ECO:0000256" key="2">
    <source>
        <dbReference type="ARBA" id="ARBA00012247"/>
    </source>
</evidence>
<evidence type="ECO:0000256" key="7">
    <source>
        <dbReference type="SAM" id="SignalP"/>
    </source>
</evidence>
<evidence type="ECO:0000256" key="3">
    <source>
        <dbReference type="ARBA" id="ARBA00022729"/>
    </source>
</evidence>
<organism evidence="9 10">
    <name type="scientific">Aquipuribacter nitratireducens</name>
    <dbReference type="NCBI Taxonomy" id="650104"/>
    <lineage>
        <taxon>Bacteria</taxon>
        <taxon>Bacillati</taxon>
        <taxon>Actinomycetota</taxon>
        <taxon>Actinomycetes</taxon>
        <taxon>Micrococcales</taxon>
        <taxon>Intrasporangiaceae</taxon>
        <taxon>Aquipuribacter</taxon>
    </lineage>
</organism>
<reference evidence="10" key="1">
    <citation type="journal article" date="2019" name="Int. J. Syst. Evol. Microbiol.">
        <title>The Global Catalogue of Microorganisms (GCM) 10K type strain sequencing project: providing services to taxonomists for standard genome sequencing and annotation.</title>
        <authorList>
            <consortium name="The Broad Institute Genomics Platform"/>
            <consortium name="The Broad Institute Genome Sequencing Center for Infectious Disease"/>
            <person name="Wu L."/>
            <person name="Ma J."/>
        </authorList>
    </citation>
    <scope>NUCLEOTIDE SEQUENCE [LARGE SCALE GENOMIC DNA]</scope>
    <source>
        <strain evidence="10">CCUG 43114</strain>
    </source>
</reference>
<keyword evidence="3 7" id="KW-0732">Signal</keyword>
<dbReference type="PROSITE" id="PS51704">
    <property type="entry name" value="GP_PDE"/>
    <property type="match status" value="1"/>
</dbReference>
<comment type="caution">
    <text evidence="9">The sequence shown here is derived from an EMBL/GenBank/DDBJ whole genome shotgun (WGS) entry which is preliminary data.</text>
</comment>
<dbReference type="SUPFAM" id="SSF51695">
    <property type="entry name" value="PLC-like phosphodiesterases"/>
    <property type="match status" value="1"/>
</dbReference>
<evidence type="ECO:0000313" key="10">
    <source>
        <dbReference type="Proteomes" id="UP001596122"/>
    </source>
</evidence>
<dbReference type="Proteomes" id="UP001596122">
    <property type="component" value="Unassembled WGS sequence"/>
</dbReference>
<dbReference type="EMBL" id="JBHSLD010000009">
    <property type="protein sequence ID" value="MFC5381595.1"/>
    <property type="molecule type" value="Genomic_DNA"/>
</dbReference>
<keyword evidence="10" id="KW-1185">Reference proteome</keyword>
<dbReference type="RefSeq" id="WP_340269518.1">
    <property type="nucleotide sequence ID" value="NZ_JBBEOG010000004.1"/>
</dbReference>